<evidence type="ECO:0000256" key="8">
    <source>
        <dbReference type="ARBA" id="ARBA00023163"/>
    </source>
</evidence>
<keyword evidence="13" id="KW-1185">Reference proteome</keyword>
<keyword evidence="9" id="KW-0539">Nucleus</keyword>
<evidence type="ECO:0000256" key="3">
    <source>
        <dbReference type="ARBA" id="ARBA00022737"/>
    </source>
</evidence>
<dbReference type="Pfam" id="PF00096">
    <property type="entry name" value="zf-C2H2"/>
    <property type="match status" value="3"/>
</dbReference>
<dbReference type="GO" id="GO:0000785">
    <property type="term" value="C:chromatin"/>
    <property type="evidence" value="ECO:0007669"/>
    <property type="project" value="TreeGrafter"/>
</dbReference>
<dbReference type="eggNOG" id="KOG1721">
    <property type="taxonomic scope" value="Eukaryota"/>
</dbReference>
<keyword evidence="5" id="KW-0862">Zinc</keyword>
<feature type="domain" description="C2H2-type" evidence="11">
    <location>
        <begin position="230"/>
        <end position="257"/>
    </location>
</feature>
<dbReference type="HOGENOM" id="CLU_002678_94_3_1"/>
<dbReference type="EMBL" id="CH964232">
    <property type="protein sequence ID" value="EDW80974.2"/>
    <property type="molecule type" value="Genomic_DNA"/>
</dbReference>
<evidence type="ECO:0000313" key="13">
    <source>
        <dbReference type="Proteomes" id="UP000007798"/>
    </source>
</evidence>
<dbReference type="GO" id="GO:0000981">
    <property type="term" value="F:DNA-binding transcription factor activity, RNA polymerase II-specific"/>
    <property type="evidence" value="ECO:0007669"/>
    <property type="project" value="TreeGrafter"/>
</dbReference>
<evidence type="ECO:0000256" key="4">
    <source>
        <dbReference type="ARBA" id="ARBA00022771"/>
    </source>
</evidence>
<keyword evidence="8" id="KW-0804">Transcription</keyword>
<proteinExistence type="predicted"/>
<dbReference type="FunFam" id="3.30.160.60:FF:002075">
    <property type="entry name" value="zinc finger protein 646"/>
    <property type="match status" value="1"/>
</dbReference>
<dbReference type="FunFam" id="3.30.160.60:FF:000870">
    <property type="entry name" value="zinc finger protein 197 isoform X1"/>
    <property type="match status" value="1"/>
</dbReference>
<sequence>MGILLENFMGMPEIICQDCEMKIQRITHFRNSCIEAQIQLMESLNSEQLKLIPENYKICILNSSTSPKHHCIIESYEDLKEDIVVEEKSAIITEELVAEDSKTGEELKFHIKFNNERPEGKTIDEVQIEEADLISIDDLVYQSEEEFQMIDEDPTENVKSKEKLDRTSLSKSVFICEECGNHISGRKAFDLHCRRHRGEKQFECEICQKAFCTTSEVKRHMRKHTGERPFECNFCNRRFTDYSTRRNHERTHTNERPYVCPDCGKAFTTAYILKNHMLVHSGKRDFRCNLCNKSFLRDTHLTTHYRSHMHKRNLDLERLKIGVSC</sequence>
<evidence type="ECO:0000256" key="10">
    <source>
        <dbReference type="PROSITE-ProRule" id="PRU00042"/>
    </source>
</evidence>
<dbReference type="OrthoDB" id="6077919at2759"/>
<dbReference type="GO" id="GO:0005667">
    <property type="term" value="C:transcription regulator complex"/>
    <property type="evidence" value="ECO:0007669"/>
    <property type="project" value="TreeGrafter"/>
</dbReference>
<evidence type="ECO:0000256" key="1">
    <source>
        <dbReference type="ARBA" id="ARBA00004123"/>
    </source>
</evidence>
<dbReference type="Gene3D" id="3.30.160.60">
    <property type="entry name" value="Classic Zinc Finger"/>
    <property type="match status" value="4"/>
</dbReference>
<dbReference type="SUPFAM" id="SSF57667">
    <property type="entry name" value="beta-beta-alpha zinc fingers"/>
    <property type="match status" value="3"/>
</dbReference>
<keyword evidence="7" id="KW-0238">DNA-binding</keyword>
<dbReference type="FunFam" id="3.30.160.60:FF:000325">
    <property type="entry name" value="ZFP90 zinc finger protein"/>
    <property type="match status" value="1"/>
</dbReference>
<dbReference type="PANTHER" id="PTHR14003:SF23">
    <property type="entry name" value="ZINC FINGER PROTEIN 143"/>
    <property type="match status" value="1"/>
</dbReference>
<keyword evidence="6" id="KW-0805">Transcription regulation</keyword>
<evidence type="ECO:0000256" key="6">
    <source>
        <dbReference type="ARBA" id="ARBA00023015"/>
    </source>
</evidence>
<dbReference type="PROSITE" id="PS00028">
    <property type="entry name" value="ZINC_FINGER_C2H2_1"/>
    <property type="match status" value="5"/>
</dbReference>
<feature type="domain" description="C2H2-type" evidence="11">
    <location>
        <begin position="174"/>
        <end position="201"/>
    </location>
</feature>
<dbReference type="KEGG" id="dwi:6647831"/>
<evidence type="ECO:0000256" key="7">
    <source>
        <dbReference type="ARBA" id="ARBA00023125"/>
    </source>
</evidence>
<dbReference type="InterPro" id="IPR013087">
    <property type="entry name" value="Znf_C2H2_type"/>
</dbReference>
<dbReference type="SMART" id="SM00355">
    <property type="entry name" value="ZnF_C2H2"/>
    <property type="match status" value="5"/>
</dbReference>
<dbReference type="Proteomes" id="UP000007798">
    <property type="component" value="Unassembled WGS sequence"/>
</dbReference>
<keyword evidence="2" id="KW-0479">Metal-binding</keyword>
<feature type="domain" description="C2H2-type" evidence="11">
    <location>
        <begin position="202"/>
        <end position="229"/>
    </location>
</feature>
<name>B4NB10_DROWI</name>
<dbReference type="InParanoid" id="B4NB10"/>
<dbReference type="PROSITE" id="PS50157">
    <property type="entry name" value="ZINC_FINGER_C2H2_2"/>
    <property type="match status" value="5"/>
</dbReference>
<dbReference type="SMR" id="B4NB10"/>
<evidence type="ECO:0000313" key="12">
    <source>
        <dbReference type="EMBL" id="EDW80974.2"/>
    </source>
</evidence>
<evidence type="ECO:0000256" key="5">
    <source>
        <dbReference type="ARBA" id="ARBA00022833"/>
    </source>
</evidence>
<gene>
    <name evidence="12" type="primary">Dwil\GK11270</name>
    <name evidence="12" type="ORF">Dwil_GK11270</name>
</gene>
<dbReference type="GO" id="GO:0031519">
    <property type="term" value="C:PcG protein complex"/>
    <property type="evidence" value="ECO:0007669"/>
    <property type="project" value="TreeGrafter"/>
</dbReference>
<dbReference type="AlphaFoldDB" id="B4NB10"/>
<comment type="subcellular location">
    <subcellularLocation>
        <location evidence="1">Nucleus</location>
    </subcellularLocation>
</comment>
<protein>
    <recommendedName>
        <fullName evidence="11">C2H2-type domain-containing protein</fullName>
    </recommendedName>
</protein>
<evidence type="ECO:0000256" key="2">
    <source>
        <dbReference type="ARBA" id="ARBA00022723"/>
    </source>
</evidence>
<evidence type="ECO:0000259" key="11">
    <source>
        <dbReference type="PROSITE" id="PS50157"/>
    </source>
</evidence>
<keyword evidence="4 10" id="KW-0863">Zinc-finger</keyword>
<organism evidence="12 13">
    <name type="scientific">Drosophila willistoni</name>
    <name type="common">Fruit fly</name>
    <dbReference type="NCBI Taxonomy" id="7260"/>
    <lineage>
        <taxon>Eukaryota</taxon>
        <taxon>Metazoa</taxon>
        <taxon>Ecdysozoa</taxon>
        <taxon>Arthropoda</taxon>
        <taxon>Hexapoda</taxon>
        <taxon>Insecta</taxon>
        <taxon>Pterygota</taxon>
        <taxon>Neoptera</taxon>
        <taxon>Endopterygota</taxon>
        <taxon>Diptera</taxon>
        <taxon>Brachycera</taxon>
        <taxon>Muscomorpha</taxon>
        <taxon>Ephydroidea</taxon>
        <taxon>Drosophilidae</taxon>
        <taxon>Drosophila</taxon>
        <taxon>Sophophora</taxon>
    </lineage>
</organism>
<feature type="domain" description="C2H2-type" evidence="11">
    <location>
        <begin position="286"/>
        <end position="313"/>
    </location>
</feature>
<accession>B4NB10</accession>
<keyword evidence="3" id="KW-0677">Repeat</keyword>
<dbReference type="PANTHER" id="PTHR14003">
    <property type="entry name" value="TRANSCRIPTIONAL REPRESSOR PROTEIN YY"/>
    <property type="match status" value="1"/>
</dbReference>
<reference evidence="12 13" key="1">
    <citation type="journal article" date="2007" name="Nature">
        <title>Evolution of genes and genomes on the Drosophila phylogeny.</title>
        <authorList>
            <consortium name="Drosophila 12 Genomes Consortium"/>
            <person name="Clark A.G."/>
            <person name="Eisen M.B."/>
            <person name="Smith D.R."/>
            <person name="Bergman C.M."/>
            <person name="Oliver B."/>
            <person name="Markow T.A."/>
            <person name="Kaufman T.C."/>
            <person name="Kellis M."/>
            <person name="Gelbart W."/>
            <person name="Iyer V.N."/>
            <person name="Pollard D.A."/>
            <person name="Sackton T.B."/>
            <person name="Larracuente A.M."/>
            <person name="Singh N.D."/>
            <person name="Abad J.P."/>
            <person name="Abt D.N."/>
            <person name="Adryan B."/>
            <person name="Aguade M."/>
            <person name="Akashi H."/>
            <person name="Anderson W.W."/>
            <person name="Aquadro C.F."/>
            <person name="Ardell D.H."/>
            <person name="Arguello R."/>
            <person name="Artieri C.G."/>
            <person name="Barbash D.A."/>
            <person name="Barker D."/>
            <person name="Barsanti P."/>
            <person name="Batterham P."/>
            <person name="Batzoglou S."/>
            <person name="Begun D."/>
            <person name="Bhutkar A."/>
            <person name="Blanco E."/>
            <person name="Bosak S.A."/>
            <person name="Bradley R.K."/>
            <person name="Brand A.D."/>
            <person name="Brent M.R."/>
            <person name="Brooks A.N."/>
            <person name="Brown R.H."/>
            <person name="Butlin R.K."/>
            <person name="Caggese C."/>
            <person name="Calvi B.R."/>
            <person name="Bernardo de Carvalho A."/>
            <person name="Caspi A."/>
            <person name="Castrezana S."/>
            <person name="Celniker S.E."/>
            <person name="Chang J.L."/>
            <person name="Chapple C."/>
            <person name="Chatterji S."/>
            <person name="Chinwalla A."/>
            <person name="Civetta A."/>
            <person name="Clifton S.W."/>
            <person name="Comeron J.M."/>
            <person name="Costello J.C."/>
            <person name="Coyne J.A."/>
            <person name="Daub J."/>
            <person name="David R.G."/>
            <person name="Delcher A.L."/>
            <person name="Delehaunty K."/>
            <person name="Do C.B."/>
            <person name="Ebling H."/>
            <person name="Edwards K."/>
            <person name="Eickbush T."/>
            <person name="Evans J.D."/>
            <person name="Filipski A."/>
            <person name="Findeiss S."/>
            <person name="Freyhult E."/>
            <person name="Fulton L."/>
            <person name="Fulton R."/>
            <person name="Garcia A.C."/>
            <person name="Gardiner A."/>
            <person name="Garfield D.A."/>
            <person name="Garvin B.E."/>
            <person name="Gibson G."/>
            <person name="Gilbert D."/>
            <person name="Gnerre S."/>
            <person name="Godfrey J."/>
            <person name="Good R."/>
            <person name="Gotea V."/>
            <person name="Gravely B."/>
            <person name="Greenberg A.J."/>
            <person name="Griffiths-Jones S."/>
            <person name="Gross S."/>
            <person name="Guigo R."/>
            <person name="Gustafson E.A."/>
            <person name="Haerty W."/>
            <person name="Hahn M.W."/>
            <person name="Halligan D.L."/>
            <person name="Halpern A.L."/>
            <person name="Halter G.M."/>
            <person name="Han M.V."/>
            <person name="Heger A."/>
            <person name="Hillier L."/>
            <person name="Hinrichs A.S."/>
            <person name="Holmes I."/>
            <person name="Hoskins R.A."/>
            <person name="Hubisz M.J."/>
            <person name="Hultmark D."/>
            <person name="Huntley M.A."/>
            <person name="Jaffe D.B."/>
            <person name="Jagadeeshan S."/>
            <person name="Jeck W.R."/>
            <person name="Johnson J."/>
            <person name="Jones C.D."/>
            <person name="Jordan W.C."/>
            <person name="Karpen G.H."/>
            <person name="Kataoka E."/>
            <person name="Keightley P.D."/>
            <person name="Kheradpour P."/>
            <person name="Kirkness E.F."/>
            <person name="Koerich L.B."/>
            <person name="Kristiansen K."/>
            <person name="Kudrna D."/>
            <person name="Kulathinal R.J."/>
            <person name="Kumar S."/>
            <person name="Kwok R."/>
            <person name="Lander E."/>
            <person name="Langley C.H."/>
            <person name="Lapoint R."/>
            <person name="Lazzaro B.P."/>
            <person name="Lee S.J."/>
            <person name="Levesque L."/>
            <person name="Li R."/>
            <person name="Lin C.F."/>
            <person name="Lin M.F."/>
            <person name="Lindblad-Toh K."/>
            <person name="Llopart A."/>
            <person name="Long M."/>
            <person name="Low L."/>
            <person name="Lozovsky E."/>
            <person name="Lu J."/>
            <person name="Luo M."/>
            <person name="Machado C.A."/>
            <person name="Makalowski W."/>
            <person name="Marzo M."/>
            <person name="Matsuda M."/>
            <person name="Matzkin L."/>
            <person name="McAllister B."/>
            <person name="McBride C.S."/>
            <person name="McKernan B."/>
            <person name="McKernan K."/>
            <person name="Mendez-Lago M."/>
            <person name="Minx P."/>
            <person name="Mollenhauer M.U."/>
            <person name="Montooth K."/>
            <person name="Mount S.M."/>
            <person name="Mu X."/>
            <person name="Myers E."/>
            <person name="Negre B."/>
            <person name="Newfeld S."/>
            <person name="Nielsen R."/>
            <person name="Noor M.A."/>
            <person name="O'Grady P."/>
            <person name="Pachter L."/>
            <person name="Papaceit M."/>
            <person name="Parisi M.J."/>
            <person name="Parisi M."/>
            <person name="Parts L."/>
            <person name="Pedersen J.S."/>
            <person name="Pesole G."/>
            <person name="Phillippy A.M."/>
            <person name="Ponting C.P."/>
            <person name="Pop M."/>
            <person name="Porcelli D."/>
            <person name="Powell J.R."/>
            <person name="Prohaska S."/>
            <person name="Pruitt K."/>
            <person name="Puig M."/>
            <person name="Quesneville H."/>
            <person name="Ram K.R."/>
            <person name="Rand D."/>
            <person name="Rasmussen M.D."/>
            <person name="Reed L.K."/>
            <person name="Reenan R."/>
            <person name="Reily A."/>
            <person name="Remington K.A."/>
            <person name="Rieger T.T."/>
            <person name="Ritchie M.G."/>
            <person name="Robin C."/>
            <person name="Rogers Y.H."/>
            <person name="Rohde C."/>
            <person name="Rozas J."/>
            <person name="Rubenfield M.J."/>
            <person name="Ruiz A."/>
            <person name="Russo S."/>
            <person name="Salzberg S.L."/>
            <person name="Sanchez-Gracia A."/>
            <person name="Saranga D.J."/>
            <person name="Sato H."/>
            <person name="Schaeffer S.W."/>
            <person name="Schatz M.C."/>
            <person name="Schlenke T."/>
            <person name="Schwartz R."/>
            <person name="Segarra C."/>
            <person name="Singh R.S."/>
            <person name="Sirot L."/>
            <person name="Sirota M."/>
            <person name="Sisneros N.B."/>
            <person name="Smith C.D."/>
            <person name="Smith T.F."/>
            <person name="Spieth J."/>
            <person name="Stage D.E."/>
            <person name="Stark A."/>
            <person name="Stephan W."/>
            <person name="Strausberg R.L."/>
            <person name="Strempel S."/>
            <person name="Sturgill D."/>
            <person name="Sutton G."/>
            <person name="Sutton G.G."/>
            <person name="Tao W."/>
            <person name="Teichmann S."/>
            <person name="Tobari Y.N."/>
            <person name="Tomimura Y."/>
            <person name="Tsolas J.M."/>
            <person name="Valente V.L."/>
            <person name="Venter E."/>
            <person name="Venter J.C."/>
            <person name="Vicario S."/>
            <person name="Vieira F.G."/>
            <person name="Vilella A.J."/>
            <person name="Villasante A."/>
            <person name="Walenz B."/>
            <person name="Wang J."/>
            <person name="Wasserman M."/>
            <person name="Watts T."/>
            <person name="Wilson D."/>
            <person name="Wilson R.K."/>
            <person name="Wing R.A."/>
            <person name="Wolfner M.F."/>
            <person name="Wong A."/>
            <person name="Wong G.K."/>
            <person name="Wu C.I."/>
            <person name="Wu G."/>
            <person name="Yamamoto D."/>
            <person name="Yang H.P."/>
            <person name="Yang S.P."/>
            <person name="Yorke J.A."/>
            <person name="Yoshida K."/>
            <person name="Zdobnov E."/>
            <person name="Zhang P."/>
            <person name="Zhang Y."/>
            <person name="Zimin A.V."/>
            <person name="Baldwin J."/>
            <person name="Abdouelleil A."/>
            <person name="Abdulkadir J."/>
            <person name="Abebe A."/>
            <person name="Abera B."/>
            <person name="Abreu J."/>
            <person name="Acer S.C."/>
            <person name="Aftuck L."/>
            <person name="Alexander A."/>
            <person name="An P."/>
            <person name="Anderson E."/>
            <person name="Anderson S."/>
            <person name="Arachi H."/>
            <person name="Azer M."/>
            <person name="Bachantsang P."/>
            <person name="Barry A."/>
            <person name="Bayul T."/>
            <person name="Berlin A."/>
            <person name="Bessette D."/>
            <person name="Bloom T."/>
            <person name="Blye J."/>
            <person name="Boguslavskiy L."/>
            <person name="Bonnet C."/>
            <person name="Boukhgalter B."/>
            <person name="Bourzgui I."/>
            <person name="Brown A."/>
            <person name="Cahill P."/>
            <person name="Channer S."/>
            <person name="Cheshatsang Y."/>
            <person name="Chuda L."/>
            <person name="Citroen M."/>
            <person name="Collymore A."/>
            <person name="Cooke P."/>
            <person name="Costello M."/>
            <person name="D'Aco K."/>
            <person name="Daza R."/>
            <person name="De Haan G."/>
            <person name="DeGray S."/>
            <person name="DeMaso C."/>
            <person name="Dhargay N."/>
            <person name="Dooley K."/>
            <person name="Dooley E."/>
            <person name="Doricent M."/>
            <person name="Dorje P."/>
            <person name="Dorjee K."/>
            <person name="Dupes A."/>
            <person name="Elong R."/>
            <person name="Falk J."/>
            <person name="Farina A."/>
            <person name="Faro S."/>
            <person name="Ferguson D."/>
            <person name="Fisher S."/>
            <person name="Foley C.D."/>
            <person name="Franke A."/>
            <person name="Friedrich D."/>
            <person name="Gadbois L."/>
            <person name="Gearin G."/>
            <person name="Gearin C.R."/>
            <person name="Giannoukos G."/>
            <person name="Goode T."/>
            <person name="Graham J."/>
            <person name="Grandbois E."/>
            <person name="Grewal S."/>
            <person name="Gyaltsen K."/>
            <person name="Hafez N."/>
            <person name="Hagos B."/>
            <person name="Hall J."/>
            <person name="Henson C."/>
            <person name="Hollinger A."/>
            <person name="Honan T."/>
            <person name="Huard M.D."/>
            <person name="Hughes L."/>
            <person name="Hurhula B."/>
            <person name="Husby M.E."/>
            <person name="Kamat A."/>
            <person name="Kanga B."/>
            <person name="Kashin S."/>
            <person name="Khazanovich D."/>
            <person name="Kisner P."/>
            <person name="Lance K."/>
            <person name="Lara M."/>
            <person name="Lee W."/>
            <person name="Lennon N."/>
            <person name="Letendre F."/>
            <person name="LeVine R."/>
            <person name="Lipovsky A."/>
            <person name="Liu X."/>
            <person name="Liu J."/>
            <person name="Liu S."/>
            <person name="Lokyitsang T."/>
            <person name="Lokyitsang Y."/>
            <person name="Lubonja R."/>
            <person name="Lui A."/>
            <person name="MacDonald P."/>
            <person name="Magnisalis V."/>
            <person name="Maru K."/>
            <person name="Matthews C."/>
            <person name="McCusker W."/>
            <person name="McDonough S."/>
            <person name="Mehta T."/>
            <person name="Meldrim J."/>
            <person name="Meneus L."/>
            <person name="Mihai O."/>
            <person name="Mihalev A."/>
            <person name="Mihova T."/>
            <person name="Mittelman R."/>
            <person name="Mlenga V."/>
            <person name="Montmayeur A."/>
            <person name="Mulrain L."/>
            <person name="Navidi A."/>
            <person name="Naylor J."/>
            <person name="Negash T."/>
            <person name="Nguyen T."/>
            <person name="Nguyen N."/>
            <person name="Nicol R."/>
            <person name="Norbu C."/>
            <person name="Norbu N."/>
            <person name="Novod N."/>
            <person name="O'Neill B."/>
            <person name="Osman S."/>
            <person name="Markiewicz E."/>
            <person name="Oyono O.L."/>
            <person name="Patti C."/>
            <person name="Phunkhang P."/>
            <person name="Pierre F."/>
            <person name="Priest M."/>
            <person name="Raghuraman S."/>
            <person name="Rege F."/>
            <person name="Reyes R."/>
            <person name="Rise C."/>
            <person name="Rogov P."/>
            <person name="Ross K."/>
            <person name="Ryan E."/>
            <person name="Settipalli S."/>
            <person name="Shea T."/>
            <person name="Sherpa N."/>
            <person name="Shi L."/>
            <person name="Shih D."/>
            <person name="Sparrow T."/>
            <person name="Spaulding J."/>
            <person name="Stalker J."/>
            <person name="Stange-Thomann N."/>
            <person name="Stavropoulos S."/>
            <person name="Stone C."/>
            <person name="Strader C."/>
            <person name="Tesfaye S."/>
            <person name="Thomson T."/>
            <person name="Thoulutsang Y."/>
            <person name="Thoulutsang D."/>
            <person name="Topham K."/>
            <person name="Topping I."/>
            <person name="Tsamla T."/>
            <person name="Vassiliev H."/>
            <person name="Vo A."/>
            <person name="Wangchuk T."/>
            <person name="Wangdi T."/>
            <person name="Weiand M."/>
            <person name="Wilkinson J."/>
            <person name="Wilson A."/>
            <person name="Yadav S."/>
            <person name="Young G."/>
            <person name="Yu Q."/>
            <person name="Zembek L."/>
            <person name="Zhong D."/>
            <person name="Zimmer A."/>
            <person name="Zwirko Z."/>
            <person name="Jaffe D.B."/>
            <person name="Alvarez P."/>
            <person name="Brockman W."/>
            <person name="Butler J."/>
            <person name="Chin C."/>
            <person name="Gnerre S."/>
            <person name="Grabherr M."/>
            <person name="Kleber M."/>
            <person name="Mauceli E."/>
            <person name="MacCallum I."/>
        </authorList>
    </citation>
    <scope>NUCLEOTIDE SEQUENCE [LARGE SCALE GENOMIC DNA]</scope>
    <source>
        <strain evidence="13">Tucson 14030-0811.24</strain>
    </source>
</reference>
<dbReference type="GO" id="GO:0000978">
    <property type="term" value="F:RNA polymerase II cis-regulatory region sequence-specific DNA binding"/>
    <property type="evidence" value="ECO:0007669"/>
    <property type="project" value="TreeGrafter"/>
</dbReference>
<dbReference type="InterPro" id="IPR036236">
    <property type="entry name" value="Znf_C2H2_sf"/>
</dbReference>
<evidence type="ECO:0000256" key="9">
    <source>
        <dbReference type="ARBA" id="ARBA00023242"/>
    </source>
</evidence>
<dbReference type="GO" id="GO:0008270">
    <property type="term" value="F:zinc ion binding"/>
    <property type="evidence" value="ECO:0007669"/>
    <property type="project" value="UniProtKB-KW"/>
</dbReference>
<feature type="domain" description="C2H2-type" evidence="11">
    <location>
        <begin position="258"/>
        <end position="285"/>
    </location>
</feature>